<dbReference type="PROSITE" id="PS51186">
    <property type="entry name" value="GNAT"/>
    <property type="match status" value="1"/>
</dbReference>
<evidence type="ECO:0000313" key="2">
    <source>
        <dbReference type="EMBL" id="QJE95515.1"/>
    </source>
</evidence>
<dbReference type="Proteomes" id="UP000501812">
    <property type="component" value="Chromosome"/>
</dbReference>
<feature type="domain" description="N-acetyltransferase" evidence="1">
    <location>
        <begin position="3"/>
        <end position="149"/>
    </location>
</feature>
<evidence type="ECO:0000259" key="1">
    <source>
        <dbReference type="PROSITE" id="PS51186"/>
    </source>
</evidence>
<gene>
    <name evidence="2" type="ORF">HHL09_06865</name>
</gene>
<organism evidence="2 3">
    <name type="scientific">Luteolibacter luteus</name>
    <dbReference type="NCBI Taxonomy" id="2728835"/>
    <lineage>
        <taxon>Bacteria</taxon>
        <taxon>Pseudomonadati</taxon>
        <taxon>Verrucomicrobiota</taxon>
        <taxon>Verrucomicrobiia</taxon>
        <taxon>Verrucomicrobiales</taxon>
        <taxon>Verrucomicrobiaceae</taxon>
        <taxon>Luteolibacter</taxon>
    </lineage>
</organism>
<dbReference type="KEGG" id="luo:HHL09_06865"/>
<dbReference type="PANTHER" id="PTHR43792">
    <property type="entry name" value="GNAT FAMILY, PUTATIVE (AFU_ORTHOLOGUE AFUA_3G00765)-RELATED-RELATED"/>
    <property type="match status" value="1"/>
</dbReference>
<sequence length="149" mass="16760">MSLNYLPVSADLEFDCTNYETISQYLMQAIEATLAMGNPHPWSGYLGVTKAEVVVGICAFKTPPNENGEVELAWFTFPPYEHRGYGTQMATELIRIAQSHRDQVSRVIAHTEPARNASAKICEKLGFTLQGEYDHPTDGTVWYWTRDLA</sequence>
<dbReference type="SUPFAM" id="SSF55729">
    <property type="entry name" value="Acyl-CoA N-acyltransferases (Nat)"/>
    <property type="match status" value="1"/>
</dbReference>
<dbReference type="EMBL" id="CP051774">
    <property type="protein sequence ID" value="QJE95515.1"/>
    <property type="molecule type" value="Genomic_DNA"/>
</dbReference>
<dbReference type="InterPro" id="IPR016181">
    <property type="entry name" value="Acyl_CoA_acyltransferase"/>
</dbReference>
<dbReference type="InterPro" id="IPR051531">
    <property type="entry name" value="N-acetyltransferase"/>
</dbReference>
<name>A0A858RFM2_9BACT</name>
<dbReference type="InterPro" id="IPR000182">
    <property type="entry name" value="GNAT_dom"/>
</dbReference>
<dbReference type="AlphaFoldDB" id="A0A858RFM2"/>
<dbReference type="Pfam" id="PF13302">
    <property type="entry name" value="Acetyltransf_3"/>
    <property type="match status" value="1"/>
</dbReference>
<proteinExistence type="predicted"/>
<accession>A0A858RFM2</accession>
<protein>
    <submittedName>
        <fullName evidence="2">GNAT family N-acetyltransferase</fullName>
    </submittedName>
</protein>
<keyword evidence="2" id="KW-0808">Transferase</keyword>
<dbReference type="PANTHER" id="PTHR43792:SF13">
    <property type="entry name" value="ACETYLTRANSFERASE"/>
    <property type="match status" value="1"/>
</dbReference>
<dbReference type="RefSeq" id="WP_169453829.1">
    <property type="nucleotide sequence ID" value="NZ_CP051774.1"/>
</dbReference>
<reference evidence="2 3" key="1">
    <citation type="submission" date="2020-04" db="EMBL/GenBank/DDBJ databases">
        <title>Luteolibacter sp. G-1-1-1 isolated from soil.</title>
        <authorList>
            <person name="Dahal R.H."/>
        </authorList>
    </citation>
    <scope>NUCLEOTIDE SEQUENCE [LARGE SCALE GENOMIC DNA]</scope>
    <source>
        <strain evidence="2 3">G-1-1-1</strain>
    </source>
</reference>
<evidence type="ECO:0000313" key="3">
    <source>
        <dbReference type="Proteomes" id="UP000501812"/>
    </source>
</evidence>
<dbReference type="CDD" id="cd04301">
    <property type="entry name" value="NAT_SF"/>
    <property type="match status" value="1"/>
</dbReference>
<dbReference type="GO" id="GO:0016747">
    <property type="term" value="F:acyltransferase activity, transferring groups other than amino-acyl groups"/>
    <property type="evidence" value="ECO:0007669"/>
    <property type="project" value="InterPro"/>
</dbReference>
<dbReference type="Gene3D" id="3.40.630.30">
    <property type="match status" value="1"/>
</dbReference>
<keyword evidence="3" id="KW-1185">Reference proteome</keyword>